<keyword evidence="3" id="KW-0378">Hydrolase</keyword>
<dbReference type="STRING" id="1118202.SAMN05443429_11019"/>
<dbReference type="NCBIfam" id="TIGR01382">
    <property type="entry name" value="PfpI"/>
    <property type="match status" value="1"/>
</dbReference>
<dbReference type="PANTHER" id="PTHR42733:SF12">
    <property type="entry name" value="PROTEINASE"/>
    <property type="match status" value="1"/>
</dbReference>
<protein>
    <submittedName>
        <fullName evidence="3">Protease I</fullName>
    </submittedName>
</protein>
<dbReference type="InterPro" id="IPR006286">
    <property type="entry name" value="C56_PfpI-like"/>
</dbReference>
<dbReference type="GO" id="GO:0006508">
    <property type="term" value="P:proteolysis"/>
    <property type="evidence" value="ECO:0007669"/>
    <property type="project" value="UniProtKB-KW"/>
</dbReference>
<feature type="domain" description="DJ-1/PfpI" evidence="2">
    <location>
        <begin position="6"/>
        <end position="175"/>
    </location>
</feature>
<dbReference type="PROSITE" id="PS51273">
    <property type="entry name" value="GATASE_TYPE_1"/>
    <property type="match status" value="1"/>
</dbReference>
<evidence type="ECO:0000256" key="1">
    <source>
        <dbReference type="ARBA" id="ARBA00008542"/>
    </source>
</evidence>
<dbReference type="GO" id="GO:0008233">
    <property type="term" value="F:peptidase activity"/>
    <property type="evidence" value="ECO:0007669"/>
    <property type="project" value="UniProtKB-KW"/>
</dbReference>
<dbReference type="Proteomes" id="UP000184335">
    <property type="component" value="Unassembled WGS sequence"/>
</dbReference>
<dbReference type="InterPro" id="IPR002818">
    <property type="entry name" value="DJ-1/PfpI"/>
</dbReference>
<organism evidence="3 4">
    <name type="scientific">Cruoricaptor ignavus</name>
    <dbReference type="NCBI Taxonomy" id="1118202"/>
    <lineage>
        <taxon>Bacteria</taxon>
        <taxon>Pseudomonadati</taxon>
        <taxon>Bacteroidota</taxon>
        <taxon>Flavobacteriia</taxon>
        <taxon>Flavobacteriales</taxon>
        <taxon>Weeksellaceae</taxon>
        <taxon>Cruoricaptor</taxon>
    </lineage>
</organism>
<dbReference type="PROSITE" id="PS51276">
    <property type="entry name" value="PEPTIDASE_C56_PFPI"/>
    <property type="match status" value="1"/>
</dbReference>
<sequence length="178" mass="19309">MKLENKKIAILATNGYERSELEKPMEALKNAGATVEIISLKKGEIKGMENDSEWSGSVKVDDTVAHADAADYDALVLPGGVLNPDALRGDEDAVAFVKDFFMENKPVASICHGPQLLIEAEVVSGRTLTSVSIISKDLKNAGANWVDEQVVTEGNLTTSRTPDDLDAFNERIIEEFSK</sequence>
<comment type="similarity">
    <text evidence="1">Belongs to the peptidase C56 family.</text>
</comment>
<dbReference type="OrthoDB" id="9792284at2"/>
<evidence type="ECO:0000313" key="3">
    <source>
        <dbReference type="EMBL" id="SHJ13270.1"/>
    </source>
</evidence>
<dbReference type="InterPro" id="IPR029062">
    <property type="entry name" value="Class_I_gatase-like"/>
</dbReference>
<dbReference type="CDD" id="cd03134">
    <property type="entry name" value="GATase1_PfpI_like"/>
    <property type="match status" value="1"/>
</dbReference>
<dbReference type="RefSeq" id="WP_073180520.1">
    <property type="nucleotide sequence ID" value="NZ_FQYI01000010.1"/>
</dbReference>
<keyword evidence="4" id="KW-1185">Reference proteome</keyword>
<keyword evidence="3" id="KW-0645">Protease</keyword>
<proteinExistence type="inferred from homology"/>
<dbReference type="Gene3D" id="3.40.50.880">
    <property type="match status" value="1"/>
</dbReference>
<reference evidence="3 4" key="1">
    <citation type="submission" date="2016-11" db="EMBL/GenBank/DDBJ databases">
        <authorList>
            <person name="Jaros S."/>
            <person name="Januszkiewicz K."/>
            <person name="Wedrychowicz H."/>
        </authorList>
    </citation>
    <scope>NUCLEOTIDE SEQUENCE [LARGE SCALE GENOMIC DNA]</scope>
    <source>
        <strain evidence="3 4">DSM 25479</strain>
    </source>
</reference>
<dbReference type="Pfam" id="PF01965">
    <property type="entry name" value="DJ-1_PfpI"/>
    <property type="match status" value="1"/>
</dbReference>
<accession>A0A1M6GTT8</accession>
<dbReference type="PANTHER" id="PTHR42733">
    <property type="entry name" value="DJ-1 PROTEIN"/>
    <property type="match status" value="1"/>
</dbReference>
<dbReference type="AlphaFoldDB" id="A0A1M6GTT8"/>
<gene>
    <name evidence="3" type="ORF">SAMN05443429_11019</name>
</gene>
<dbReference type="EMBL" id="FQYI01000010">
    <property type="protein sequence ID" value="SHJ13270.1"/>
    <property type="molecule type" value="Genomic_DNA"/>
</dbReference>
<dbReference type="SUPFAM" id="SSF52317">
    <property type="entry name" value="Class I glutamine amidotransferase-like"/>
    <property type="match status" value="1"/>
</dbReference>
<evidence type="ECO:0000259" key="2">
    <source>
        <dbReference type="Pfam" id="PF01965"/>
    </source>
</evidence>
<name>A0A1M6GTT8_9FLAO</name>
<evidence type="ECO:0000313" key="4">
    <source>
        <dbReference type="Proteomes" id="UP000184335"/>
    </source>
</evidence>